<gene>
    <name evidence="3" type="ORF">H9K75_21215</name>
</gene>
<dbReference type="InterPro" id="IPR050483">
    <property type="entry name" value="CoA-transferase_III_domain"/>
</dbReference>
<dbReference type="PANTHER" id="PTHR48207">
    <property type="entry name" value="SUCCINATE--HYDROXYMETHYLGLUTARATE COA-TRANSFERASE"/>
    <property type="match status" value="1"/>
</dbReference>
<dbReference type="AlphaFoldDB" id="A0A7H0GJG8"/>
<keyword evidence="4" id="KW-1185">Reference proteome</keyword>
<dbReference type="InterPro" id="IPR044855">
    <property type="entry name" value="CoA-Trfase_III_dom3_sf"/>
</dbReference>
<accession>A0A7H0GJG8</accession>
<dbReference type="GO" id="GO:0008410">
    <property type="term" value="F:CoA-transferase activity"/>
    <property type="evidence" value="ECO:0007669"/>
    <property type="project" value="TreeGrafter"/>
</dbReference>
<dbReference type="PANTHER" id="PTHR48207:SF3">
    <property type="entry name" value="SUCCINATE--HYDROXYMETHYLGLUTARATE COA-TRANSFERASE"/>
    <property type="match status" value="1"/>
</dbReference>
<evidence type="ECO:0000313" key="3">
    <source>
        <dbReference type="EMBL" id="QNP48434.1"/>
    </source>
</evidence>
<dbReference type="Proteomes" id="UP000516028">
    <property type="component" value="Chromosome"/>
</dbReference>
<dbReference type="InterPro" id="IPR003673">
    <property type="entry name" value="CoA-Trfase_fam_III"/>
</dbReference>
<dbReference type="Gene3D" id="3.30.1540.10">
    <property type="entry name" value="formyl-coa transferase, domain 3"/>
    <property type="match status" value="1"/>
</dbReference>
<evidence type="ECO:0000313" key="4">
    <source>
        <dbReference type="Proteomes" id="UP000516028"/>
    </source>
</evidence>
<dbReference type="KEGG" id="daer:H9K75_21215"/>
<protein>
    <submittedName>
        <fullName evidence="3">CoA transferase</fullName>
    </submittedName>
</protein>
<organism evidence="3 4">
    <name type="scientific">Diaphorobacter aerolatus</name>
    <dbReference type="NCBI Taxonomy" id="1288495"/>
    <lineage>
        <taxon>Bacteria</taxon>
        <taxon>Pseudomonadati</taxon>
        <taxon>Pseudomonadota</taxon>
        <taxon>Betaproteobacteria</taxon>
        <taxon>Burkholderiales</taxon>
        <taxon>Comamonadaceae</taxon>
        <taxon>Diaphorobacter</taxon>
    </lineage>
</organism>
<keyword evidence="1 3" id="KW-0808">Transferase</keyword>
<dbReference type="EMBL" id="CP060783">
    <property type="protein sequence ID" value="QNP48434.1"/>
    <property type="molecule type" value="Genomic_DNA"/>
</dbReference>
<evidence type="ECO:0000256" key="2">
    <source>
        <dbReference type="SAM" id="MobiDB-lite"/>
    </source>
</evidence>
<reference evidence="3 4" key="1">
    <citation type="submission" date="2020-08" db="EMBL/GenBank/DDBJ databases">
        <title>Genome sequence of Diaphorobacter aerolatus KACC 16536T.</title>
        <authorList>
            <person name="Hyun D.-W."/>
            <person name="Bae J.-W."/>
        </authorList>
    </citation>
    <scope>NUCLEOTIDE SEQUENCE [LARGE SCALE GENOMIC DNA]</scope>
    <source>
        <strain evidence="3 4">KACC 16536</strain>
    </source>
</reference>
<name>A0A7H0GJG8_9BURK</name>
<sequence length="418" mass="44135">MTEPTATTTTATTTTASAPHPLTPAALEGVRVVEMGQLIAGPFCGKTLGDFGAQVIKIEATGAGDPLRNWRLLKNGTSVWWQVQSRNKKSVALDLRQQEAQDIARKLIAEADVLIENFRPGTLEGWGMSPDELHKLNPGLIILRISGYGQTGPYRDLPGFGVIGEAMGGLRHLTAEPGRVPVRVGVSMGDTLAALHGAIGVLMALYHRKAHGGKGQVIDVALHEAVFNCMESLIPEYSAFGAVREAAGSALPGIAPSNAYPCKDGWVLVAGNGDSIFKRLMTTIGRDDLGEAPDLASNAGRVARITEIDAAIAVWTTSRTVQEVMDALGAARVPAGKVYTARDICEDPHYKARDMLLTQQTRDGYSVTVPGVIPKMSGTPGTVRSSAPGLGDDTDAVLAEAGLTSEQITLLRSKGVIQ</sequence>
<dbReference type="Gene3D" id="3.40.50.10540">
    <property type="entry name" value="Crotonobetainyl-coa:carnitine coa-transferase, domain 1"/>
    <property type="match status" value="1"/>
</dbReference>
<dbReference type="Pfam" id="PF02515">
    <property type="entry name" value="CoA_transf_3"/>
    <property type="match status" value="1"/>
</dbReference>
<proteinExistence type="predicted"/>
<feature type="region of interest" description="Disordered" evidence="2">
    <location>
        <begin position="1"/>
        <end position="22"/>
    </location>
</feature>
<dbReference type="InterPro" id="IPR023606">
    <property type="entry name" value="CoA-Trfase_III_dom_1_sf"/>
</dbReference>
<evidence type="ECO:0000256" key="1">
    <source>
        <dbReference type="ARBA" id="ARBA00022679"/>
    </source>
</evidence>
<dbReference type="SUPFAM" id="SSF89796">
    <property type="entry name" value="CoA-transferase family III (CaiB/BaiF)"/>
    <property type="match status" value="1"/>
</dbReference>